<dbReference type="Gene3D" id="3.10.105.10">
    <property type="entry name" value="Dipeptide-binding Protein, Domain 3"/>
    <property type="match status" value="1"/>
</dbReference>
<dbReference type="PANTHER" id="PTHR30290:SF64">
    <property type="entry name" value="ABC TRANSPORTER PERIPLASMIC BINDING PROTEIN"/>
    <property type="match status" value="1"/>
</dbReference>
<evidence type="ECO:0000256" key="3">
    <source>
        <dbReference type="ARBA" id="ARBA00022729"/>
    </source>
</evidence>
<evidence type="ECO:0000256" key="4">
    <source>
        <dbReference type="SAM" id="SignalP"/>
    </source>
</evidence>
<feature type="chain" id="PRO_5046299449" evidence="4">
    <location>
        <begin position="25"/>
        <end position="617"/>
    </location>
</feature>
<gene>
    <name evidence="6" type="ORF">GCM10010862_30240</name>
</gene>
<evidence type="ECO:0000256" key="2">
    <source>
        <dbReference type="ARBA" id="ARBA00005695"/>
    </source>
</evidence>
<dbReference type="CDD" id="cd08497">
    <property type="entry name" value="MbnE-like"/>
    <property type="match status" value="1"/>
</dbReference>
<evidence type="ECO:0000256" key="1">
    <source>
        <dbReference type="ARBA" id="ARBA00004418"/>
    </source>
</evidence>
<comment type="similarity">
    <text evidence="2">Belongs to the bacterial solute-binding protein 5 family.</text>
</comment>
<dbReference type="PIRSF" id="PIRSF002741">
    <property type="entry name" value="MppA"/>
    <property type="match status" value="1"/>
</dbReference>
<proteinExistence type="inferred from homology"/>
<keyword evidence="3 4" id="KW-0732">Signal</keyword>
<dbReference type="PANTHER" id="PTHR30290">
    <property type="entry name" value="PERIPLASMIC BINDING COMPONENT OF ABC TRANSPORTER"/>
    <property type="match status" value="1"/>
</dbReference>
<dbReference type="InterPro" id="IPR039424">
    <property type="entry name" value="SBP_5"/>
</dbReference>
<keyword evidence="7" id="KW-1185">Reference proteome</keyword>
<feature type="domain" description="Solute-binding protein family 5" evidence="5">
    <location>
        <begin position="106"/>
        <end position="519"/>
    </location>
</feature>
<dbReference type="EMBL" id="BSNS01000012">
    <property type="protein sequence ID" value="GLQ55765.1"/>
    <property type="molecule type" value="Genomic_DNA"/>
</dbReference>
<dbReference type="Proteomes" id="UP001156691">
    <property type="component" value="Unassembled WGS sequence"/>
</dbReference>
<reference evidence="7" key="1">
    <citation type="journal article" date="2019" name="Int. J. Syst. Evol. Microbiol.">
        <title>The Global Catalogue of Microorganisms (GCM) 10K type strain sequencing project: providing services to taxonomists for standard genome sequencing and annotation.</title>
        <authorList>
            <consortium name="The Broad Institute Genomics Platform"/>
            <consortium name="The Broad Institute Genome Sequencing Center for Infectious Disease"/>
            <person name="Wu L."/>
            <person name="Ma J."/>
        </authorList>
    </citation>
    <scope>NUCLEOTIDE SEQUENCE [LARGE SCALE GENOMIC DNA]</scope>
    <source>
        <strain evidence="7">NBRC 112416</strain>
    </source>
</reference>
<comment type="subcellular location">
    <subcellularLocation>
        <location evidence="1">Periplasm</location>
    </subcellularLocation>
</comment>
<dbReference type="SUPFAM" id="SSF53850">
    <property type="entry name" value="Periplasmic binding protein-like II"/>
    <property type="match status" value="1"/>
</dbReference>
<name>A0ABQ5W841_9HYPH</name>
<dbReference type="InterPro" id="IPR030678">
    <property type="entry name" value="Peptide/Ni-bd"/>
</dbReference>
<protein>
    <submittedName>
        <fullName evidence="6">ABC transporter substrate-binding protein</fullName>
    </submittedName>
</protein>
<evidence type="ECO:0000259" key="5">
    <source>
        <dbReference type="Pfam" id="PF00496"/>
    </source>
</evidence>
<evidence type="ECO:0000313" key="7">
    <source>
        <dbReference type="Proteomes" id="UP001156691"/>
    </source>
</evidence>
<dbReference type="InterPro" id="IPR000914">
    <property type="entry name" value="SBP_5_dom"/>
</dbReference>
<accession>A0ABQ5W841</accession>
<dbReference type="Pfam" id="PF00496">
    <property type="entry name" value="SBP_bac_5"/>
    <property type="match status" value="1"/>
</dbReference>
<comment type="caution">
    <text evidence="6">The sequence shown here is derived from an EMBL/GenBank/DDBJ whole genome shotgun (WGS) entry which is preliminary data.</text>
</comment>
<evidence type="ECO:0000313" key="6">
    <source>
        <dbReference type="EMBL" id="GLQ55765.1"/>
    </source>
</evidence>
<organism evidence="6 7">
    <name type="scientific">Devosia nitrariae</name>
    <dbReference type="NCBI Taxonomy" id="2071872"/>
    <lineage>
        <taxon>Bacteria</taxon>
        <taxon>Pseudomonadati</taxon>
        <taxon>Pseudomonadota</taxon>
        <taxon>Alphaproteobacteria</taxon>
        <taxon>Hyphomicrobiales</taxon>
        <taxon>Devosiaceae</taxon>
        <taxon>Devosia</taxon>
    </lineage>
</organism>
<feature type="signal peptide" evidence="4">
    <location>
        <begin position="1"/>
        <end position="24"/>
    </location>
</feature>
<dbReference type="Gene3D" id="3.40.190.10">
    <property type="entry name" value="Periplasmic binding protein-like II"/>
    <property type="match status" value="1"/>
</dbReference>
<sequence length="617" mass="69779">MKAALALTAALMIAAFVPAQQSLAQERLWHHATSLGVEPKYPEGFAHFDHVNPDAPKGGLVRLAATGGFDTFNPALPQGEPADGLGLIYETLTTPSFDENLVDYGLLADAISYPDDYSSVTFRLNPDARWHDGDPVTAEDVIWSFETIVEINPNQAQYYANVTGVEETAPGEVTFTFDQAGNRELPKIVGQLLVLPKHWWEGTDAKGNKRDIRRSTLEPPLGSGPYRIRNFEAGRSITYERVSDYWGLDHPTQIGANNFDEIRYEYYLDTTVQFEAFKGDQFDWWLENTARRWATGYDFPAVRENRVIKELFPQQYNGSGVLFGFIPNLRQQRFQDSRVREALNYAFNFEELSRTLFYGQYDRIDSYFFGLDDLRWKGLPEGEELEILESVRDLVPPEVFTEEYKNPASEDARALRENLRTALSLLTEAGYRLEGTQLVDANGQQLAFEILLNGPVIEPVASSFRDHLAQIGIAATIRVVDSPQYINRVRSFDFDMIYSAWAQSASPGNEQRYFFGSVSANEEGSSNYAGIADPGIDALIDKVIFADDRETLEAATRALDRVLMAHHFVVPSYTLRTARIARWDRFSHPPTLPEYSIGFPTIWWYDEEKAARTGVAR</sequence>